<dbReference type="GO" id="GO:0015977">
    <property type="term" value="P:carbon fixation"/>
    <property type="evidence" value="ECO:0007669"/>
    <property type="project" value="InterPro"/>
</dbReference>
<protein>
    <submittedName>
        <fullName evidence="2">Ribulose-bisphosphate carboxylase</fullName>
    </submittedName>
</protein>
<dbReference type="SUPFAM" id="SSF51649">
    <property type="entry name" value="RuBisCo, C-terminal domain"/>
    <property type="match status" value="1"/>
</dbReference>
<dbReference type="SFLD" id="SFLDS00014">
    <property type="entry name" value="RuBisCO"/>
    <property type="match status" value="1"/>
</dbReference>
<dbReference type="Proteomes" id="UP000320585">
    <property type="component" value="Chromosome"/>
</dbReference>
<accession>A0A8E4BSK7</accession>
<evidence type="ECO:0000313" key="2">
    <source>
        <dbReference type="EMBL" id="BBK24170.1"/>
    </source>
</evidence>
<dbReference type="Gene3D" id="3.20.20.110">
    <property type="entry name" value="Ribulose bisphosphate carboxylase, large subunit, C-terminal domain"/>
    <property type="match status" value="1"/>
</dbReference>
<dbReference type="GeneID" id="92715322"/>
<dbReference type="KEGG" id="dho:Dia5BBH33_01050"/>
<name>A0A8E4BSK7_9FIRM</name>
<organism evidence="2 3">
    <name type="scientific">Dialister hominis</name>
    <dbReference type="NCBI Taxonomy" id="2582419"/>
    <lineage>
        <taxon>Bacteria</taxon>
        <taxon>Bacillati</taxon>
        <taxon>Bacillota</taxon>
        <taxon>Negativicutes</taxon>
        <taxon>Veillonellales</taxon>
        <taxon>Veillonellaceae</taxon>
        <taxon>Dialister</taxon>
    </lineage>
</organism>
<feature type="domain" description="Ribulose bisphosphate carboxylase large subunit C-terminal" evidence="1">
    <location>
        <begin position="146"/>
        <end position="370"/>
    </location>
</feature>
<keyword evidence="3" id="KW-1185">Reference proteome</keyword>
<dbReference type="EMBL" id="AP019697">
    <property type="protein sequence ID" value="BBK24170.1"/>
    <property type="molecule type" value="Genomic_DNA"/>
</dbReference>
<dbReference type="PANTHER" id="PTHR42704:SF17">
    <property type="entry name" value="RIBULOSE BISPHOSPHATE CARBOXYLASE LARGE CHAIN"/>
    <property type="match status" value="1"/>
</dbReference>
<evidence type="ECO:0000259" key="1">
    <source>
        <dbReference type="Pfam" id="PF00016"/>
    </source>
</evidence>
<evidence type="ECO:0000313" key="3">
    <source>
        <dbReference type="Proteomes" id="UP000320585"/>
    </source>
</evidence>
<dbReference type="GO" id="GO:0000287">
    <property type="term" value="F:magnesium ion binding"/>
    <property type="evidence" value="ECO:0007669"/>
    <property type="project" value="InterPro"/>
</dbReference>
<dbReference type="CDD" id="cd08210">
    <property type="entry name" value="RLP_RrRLP"/>
    <property type="match status" value="1"/>
</dbReference>
<dbReference type="OrthoDB" id="9770811at2"/>
<dbReference type="InterPro" id="IPR000685">
    <property type="entry name" value="RuBisCO_lsu_C"/>
</dbReference>
<dbReference type="SUPFAM" id="SSF54966">
    <property type="entry name" value="RuBisCO, large subunit, small (N-terminal) domain"/>
    <property type="match status" value="1"/>
</dbReference>
<dbReference type="SFLD" id="SFLDG00301">
    <property type="entry name" value="RuBisCO-like_proteins"/>
    <property type="match status" value="1"/>
</dbReference>
<gene>
    <name evidence="2" type="ORF">Dia5BBH33_01050</name>
</gene>
<dbReference type="Pfam" id="PF00016">
    <property type="entry name" value="RuBisCO_large"/>
    <property type="match status" value="1"/>
</dbReference>
<dbReference type="InterPro" id="IPR036376">
    <property type="entry name" value="RuBisCO_lsu_C_sf"/>
</dbReference>
<reference evidence="3" key="1">
    <citation type="submission" date="2019-05" db="EMBL/GenBank/DDBJ databases">
        <title>Complete genome sequencing of Dialister sp. strain 5BBH33.</title>
        <authorList>
            <person name="Sakamoto M."/>
            <person name="Murakami T."/>
            <person name="Mori H."/>
        </authorList>
    </citation>
    <scope>NUCLEOTIDE SEQUENCE [LARGE SCALE GENOMIC DNA]</scope>
    <source>
        <strain evidence="3">5BBH33</strain>
    </source>
</reference>
<sequence>MGDTPFFESELFAELSEDLKASSRFTATYRIKASDYEEAKKLAFGICVEQTVECPYELVEDTPIGDTIVGQIESINKADPGAYYAVISYDPDAVGHEMSELVNMFFGNTSLQPGIRLMSFELPDFMYNDYPGPRFGREGIRELCGVEHGPILMSAIKPLGKSPKELAEMVYKLALGGCPIIKDDHSLMNQDYAPFEERVLQCVMALADAKEKTGKKSMYIANCTADGLQMLDRAYKAQEIGADGIMVAPALTGFTLIRDLARDPEFHLPIFLHPCFSGSLVLSEDSGMSPFCYYGQLSRLIGADAAIFTSFGGRFSFSVDTCQKICEGTSEMMGGLRSIFPVPSGGMRWQLFKNMYQTYGPDTIFLVGGALQTEGPDLTDNVKFFLEKLEEAQR</sequence>
<dbReference type="InterPro" id="IPR033966">
    <property type="entry name" value="RuBisCO"/>
</dbReference>
<dbReference type="Gene3D" id="3.30.70.150">
    <property type="entry name" value="RuBisCO large subunit, N-terminal domain"/>
    <property type="match status" value="1"/>
</dbReference>
<dbReference type="InterPro" id="IPR036422">
    <property type="entry name" value="RuBisCO_lsu_N_sf"/>
</dbReference>
<dbReference type="RefSeq" id="WP_108850143.1">
    <property type="nucleotide sequence ID" value="NZ_AP019697.1"/>
</dbReference>
<dbReference type="PANTHER" id="PTHR42704">
    <property type="entry name" value="RIBULOSE BISPHOSPHATE CARBOXYLASE"/>
    <property type="match status" value="1"/>
</dbReference>
<dbReference type="AlphaFoldDB" id="A0A8E4BSK7"/>
<proteinExistence type="predicted"/>
<dbReference type="GO" id="GO:0016984">
    <property type="term" value="F:ribulose-bisphosphate carboxylase activity"/>
    <property type="evidence" value="ECO:0007669"/>
    <property type="project" value="InterPro"/>
</dbReference>